<evidence type="ECO:0000256" key="1">
    <source>
        <dbReference type="SAM" id="MobiDB-lite"/>
    </source>
</evidence>
<proteinExistence type="predicted"/>
<organism evidence="3 4">
    <name type="scientific">Toxocara canis</name>
    <name type="common">Canine roundworm</name>
    <dbReference type="NCBI Taxonomy" id="6265"/>
    <lineage>
        <taxon>Eukaryota</taxon>
        <taxon>Metazoa</taxon>
        <taxon>Ecdysozoa</taxon>
        <taxon>Nematoda</taxon>
        <taxon>Chromadorea</taxon>
        <taxon>Rhabditida</taxon>
        <taxon>Spirurina</taxon>
        <taxon>Ascaridomorpha</taxon>
        <taxon>Ascaridoidea</taxon>
        <taxon>Toxocaridae</taxon>
        <taxon>Toxocara</taxon>
    </lineage>
</organism>
<dbReference type="EMBL" id="UYWY01020665">
    <property type="protein sequence ID" value="VDM42243.1"/>
    <property type="molecule type" value="Genomic_DNA"/>
</dbReference>
<evidence type="ECO:0000313" key="4">
    <source>
        <dbReference type="WBParaSite" id="TCNE_0001092201-mRNA-1"/>
    </source>
</evidence>
<gene>
    <name evidence="2" type="ORF">TCNE_LOCUS10922</name>
</gene>
<name>A0A183UR02_TOXCA</name>
<accession>A0A183UR02</accession>
<dbReference type="Proteomes" id="UP000050794">
    <property type="component" value="Unassembled WGS sequence"/>
</dbReference>
<protein>
    <submittedName>
        <fullName evidence="4">KIX_2 domain-containing protein</fullName>
    </submittedName>
</protein>
<reference evidence="2 3" key="2">
    <citation type="submission" date="2018-11" db="EMBL/GenBank/DDBJ databases">
        <authorList>
            <consortium name="Pathogen Informatics"/>
        </authorList>
    </citation>
    <scope>NUCLEOTIDE SEQUENCE [LARGE SCALE GENOMIC DNA]</scope>
</reference>
<feature type="region of interest" description="Disordered" evidence="1">
    <location>
        <begin position="1"/>
        <end position="49"/>
    </location>
</feature>
<reference evidence="4" key="1">
    <citation type="submission" date="2016-06" db="UniProtKB">
        <authorList>
            <consortium name="WormBaseParasite"/>
        </authorList>
    </citation>
    <scope>IDENTIFICATION</scope>
</reference>
<feature type="compositionally biased region" description="Basic and acidic residues" evidence="1">
    <location>
        <begin position="1"/>
        <end position="10"/>
    </location>
</feature>
<evidence type="ECO:0000313" key="2">
    <source>
        <dbReference type="EMBL" id="VDM42243.1"/>
    </source>
</evidence>
<sequence length="250" mass="28307">MEEMRTKDAHSFAIESAFVTKPPQTSSTSTHQRPRTPGPISKYEGEIPSTHSDDLLNFNGKLNDRLILSAKPSTSQETQPVVIDKVQSMKRLSKLIDPTPKSLAQRVTHLIRSALHGNETFKNGEWSKAYKRLLQFKNAIEEKKKHPGARVYERRLYDIVVDSKYPTLSPKRKEQMPDILVSAYNLIDSLGGKHAQKQSMNFKFLSPRFAPLMPDKIDAQSRHLSPSIFAFYKDNSVDNIASVPKVCSEI</sequence>
<keyword evidence="3" id="KW-1185">Reference proteome</keyword>
<dbReference type="AlphaFoldDB" id="A0A183UR02"/>
<feature type="compositionally biased region" description="Polar residues" evidence="1">
    <location>
        <begin position="22"/>
        <end position="31"/>
    </location>
</feature>
<evidence type="ECO:0000313" key="3">
    <source>
        <dbReference type="Proteomes" id="UP000050794"/>
    </source>
</evidence>
<dbReference type="WBParaSite" id="TCNE_0001092201-mRNA-1">
    <property type="protein sequence ID" value="TCNE_0001092201-mRNA-1"/>
    <property type="gene ID" value="TCNE_0001092201"/>
</dbReference>